<dbReference type="Gene3D" id="3.40.50.720">
    <property type="entry name" value="NAD(P)-binding Rossmann-like Domain"/>
    <property type="match status" value="1"/>
</dbReference>
<reference evidence="1 2" key="1">
    <citation type="submission" date="2024-05" db="EMBL/GenBank/DDBJ databases">
        <authorList>
            <person name="Busch G.E."/>
            <person name="Sharma I."/>
        </authorList>
    </citation>
    <scope>NUCLEOTIDE SEQUENCE [LARGE SCALE GENOMIC DNA]</scope>
    <source>
        <strain evidence="1 2">23GB23</strain>
    </source>
</reference>
<dbReference type="Pfam" id="PF00106">
    <property type="entry name" value="adh_short"/>
    <property type="match status" value="1"/>
</dbReference>
<dbReference type="Proteomes" id="UP001471651">
    <property type="component" value="Unassembled WGS sequence"/>
</dbReference>
<evidence type="ECO:0000313" key="1">
    <source>
        <dbReference type="EMBL" id="MEP7730564.1"/>
    </source>
</evidence>
<dbReference type="GO" id="GO:0050268">
    <property type="term" value="F:coniferyl-alcohol dehydrogenase activity"/>
    <property type="evidence" value="ECO:0007669"/>
    <property type="project" value="UniProtKB-EC"/>
</dbReference>
<dbReference type="EC" id="1.1.1.194" evidence="1"/>
<dbReference type="SUPFAM" id="SSF51735">
    <property type="entry name" value="NAD(P)-binding Rossmann-fold domains"/>
    <property type="match status" value="1"/>
</dbReference>
<keyword evidence="1" id="KW-0560">Oxidoreductase</keyword>
<dbReference type="RefSeq" id="WP_348577422.1">
    <property type="nucleotide sequence ID" value="NZ_JBDYKN010000014.1"/>
</dbReference>
<comment type="caution">
    <text evidence="1">The sequence shown here is derived from an EMBL/GenBank/DDBJ whole genome shotgun (WGS) entry which is preliminary data.</text>
</comment>
<dbReference type="PANTHER" id="PTHR43975:SF2">
    <property type="entry name" value="EG:BACR7A4.14 PROTEIN-RELATED"/>
    <property type="match status" value="1"/>
</dbReference>
<sequence length="264" mass="27423">MLFGKIIVVTGVASGIGQRTAELAAHMGADVIGIDVVKPSHSIGTFLQGDISTQAGVDEIVNALPDGIDALCNVAGVSGAGGAALTLAINFFGLKALSEGLANKIRTGGSIINVASMAGYGWRENTQRASAMAKLSGFPEPSKLMEDFAIPNELGYPISKEILLVWTMLAAHQPMFKSRNIRVNAVSPGPVETPILTQFRQVLGDQRVNSDVDRVGRAGTPADIAPVILFLCSDAARWVNGNNIAADGGLEASVTVEALGLSKT</sequence>
<dbReference type="EMBL" id="JBDYKN010000014">
    <property type="protein sequence ID" value="MEP7730564.1"/>
    <property type="molecule type" value="Genomic_DNA"/>
</dbReference>
<dbReference type="InterPro" id="IPR036291">
    <property type="entry name" value="NAD(P)-bd_dom_sf"/>
</dbReference>
<organism evidence="1 2">
    <name type="scientific">Marinomonas primoryensis</name>
    <dbReference type="NCBI Taxonomy" id="178399"/>
    <lineage>
        <taxon>Bacteria</taxon>
        <taxon>Pseudomonadati</taxon>
        <taxon>Pseudomonadota</taxon>
        <taxon>Gammaproteobacteria</taxon>
        <taxon>Oceanospirillales</taxon>
        <taxon>Oceanospirillaceae</taxon>
        <taxon>Marinomonas</taxon>
    </lineage>
</organism>
<dbReference type="NCBIfam" id="NF009092">
    <property type="entry name" value="PRK12428.1"/>
    <property type="match status" value="1"/>
</dbReference>
<dbReference type="PRINTS" id="PR00081">
    <property type="entry name" value="GDHRDH"/>
</dbReference>
<proteinExistence type="predicted"/>
<dbReference type="PANTHER" id="PTHR43975">
    <property type="entry name" value="ZGC:101858"/>
    <property type="match status" value="1"/>
</dbReference>
<name>A0ABV0L2B4_9GAMM</name>
<gene>
    <name evidence="1" type="ORF">ABKW32_13970</name>
</gene>
<evidence type="ECO:0000313" key="2">
    <source>
        <dbReference type="Proteomes" id="UP001471651"/>
    </source>
</evidence>
<dbReference type="InterPro" id="IPR002347">
    <property type="entry name" value="SDR_fam"/>
</dbReference>
<protein>
    <submittedName>
        <fullName evidence="1">Coniferyl-alcohol dehydrogenase</fullName>
        <ecNumber evidence="1">1.1.1.194</ecNumber>
    </submittedName>
</protein>
<keyword evidence="2" id="KW-1185">Reference proteome</keyword>
<dbReference type="Pfam" id="PF13561">
    <property type="entry name" value="adh_short_C2"/>
    <property type="match status" value="1"/>
</dbReference>
<accession>A0ABV0L2B4</accession>